<dbReference type="EMBL" id="JAKWBL010000004">
    <property type="protein sequence ID" value="MCH5599896.1"/>
    <property type="molecule type" value="Genomic_DNA"/>
</dbReference>
<comment type="caution">
    <text evidence="1">The sequence shown here is derived from an EMBL/GenBank/DDBJ whole genome shotgun (WGS) entry which is preliminary data.</text>
</comment>
<dbReference type="Proteomes" id="UP001202248">
    <property type="component" value="Unassembled WGS sequence"/>
</dbReference>
<evidence type="ECO:0000313" key="2">
    <source>
        <dbReference type="Proteomes" id="UP001202248"/>
    </source>
</evidence>
<protein>
    <submittedName>
        <fullName evidence="1">Uncharacterized protein</fullName>
    </submittedName>
</protein>
<dbReference type="RefSeq" id="WP_240831920.1">
    <property type="nucleotide sequence ID" value="NZ_JAKWBL010000004.1"/>
</dbReference>
<keyword evidence="2" id="KW-1185">Reference proteome</keyword>
<organism evidence="1 2">
    <name type="scientific">Niabella ginsengisoli</name>
    <dbReference type="NCBI Taxonomy" id="522298"/>
    <lineage>
        <taxon>Bacteria</taxon>
        <taxon>Pseudomonadati</taxon>
        <taxon>Bacteroidota</taxon>
        <taxon>Chitinophagia</taxon>
        <taxon>Chitinophagales</taxon>
        <taxon>Chitinophagaceae</taxon>
        <taxon>Niabella</taxon>
    </lineage>
</organism>
<sequence length="94" mass="10413">MKFRRLISLLIIAVILIAFFTNPKEADFHQFVKPDMGKVQSAPLIEYESRLIYSNATVTYFNPASVEGKIIAAANKEKYIGVFGVFGVSIINAG</sequence>
<proteinExistence type="predicted"/>
<name>A0ABS9SNE3_9BACT</name>
<reference evidence="1 2" key="1">
    <citation type="submission" date="2022-02" db="EMBL/GenBank/DDBJ databases">
        <authorList>
            <person name="Min J."/>
        </authorList>
    </citation>
    <scope>NUCLEOTIDE SEQUENCE [LARGE SCALE GENOMIC DNA]</scope>
    <source>
        <strain evidence="1 2">GR10-1</strain>
    </source>
</reference>
<accession>A0ABS9SNE3</accession>
<gene>
    <name evidence="1" type="ORF">MKP09_19235</name>
</gene>
<evidence type="ECO:0000313" key="1">
    <source>
        <dbReference type="EMBL" id="MCH5599896.1"/>
    </source>
</evidence>